<proteinExistence type="predicted"/>
<organism evidence="2">
    <name type="scientific">marine sediment metagenome</name>
    <dbReference type="NCBI Taxonomy" id="412755"/>
    <lineage>
        <taxon>unclassified sequences</taxon>
        <taxon>metagenomes</taxon>
        <taxon>ecological metagenomes</taxon>
    </lineage>
</organism>
<sequence length="103" mass="11133">KSKLADGIAILEAPRSKQIAKAIKGTGGHCVIVGDEEIRLSLRELRRFGFIVEPTSAVAYAALGKSMEMGFVKPGDRVLLPLTGSGLKMIDELVELRKGENLR</sequence>
<accession>X1G7Q9</accession>
<dbReference type="SUPFAM" id="SSF53686">
    <property type="entry name" value="Tryptophan synthase beta subunit-like PLP-dependent enzymes"/>
    <property type="match status" value="1"/>
</dbReference>
<evidence type="ECO:0000313" key="2">
    <source>
        <dbReference type="EMBL" id="GAH29038.1"/>
    </source>
</evidence>
<comment type="caution">
    <text evidence="2">The sequence shown here is derived from an EMBL/GenBank/DDBJ whole genome shotgun (WGS) entry which is preliminary data.</text>
</comment>
<name>X1G7Q9_9ZZZZ</name>
<protein>
    <recommendedName>
        <fullName evidence="1">Tryptophan synthase beta chain-like PALP domain-containing protein</fullName>
    </recommendedName>
</protein>
<feature type="domain" description="Tryptophan synthase beta chain-like PALP" evidence="1">
    <location>
        <begin position="3"/>
        <end position="84"/>
    </location>
</feature>
<dbReference type="Gene3D" id="3.40.50.1100">
    <property type="match status" value="1"/>
</dbReference>
<dbReference type="EMBL" id="BARU01001090">
    <property type="protein sequence ID" value="GAH29038.1"/>
    <property type="molecule type" value="Genomic_DNA"/>
</dbReference>
<feature type="non-terminal residue" evidence="2">
    <location>
        <position position="1"/>
    </location>
</feature>
<gene>
    <name evidence="2" type="ORF">S03H2_03060</name>
</gene>
<reference evidence="2" key="1">
    <citation type="journal article" date="2014" name="Front. Microbiol.">
        <title>High frequency of phylogenetically diverse reductive dehalogenase-homologous genes in deep subseafloor sedimentary metagenomes.</title>
        <authorList>
            <person name="Kawai M."/>
            <person name="Futagami T."/>
            <person name="Toyoda A."/>
            <person name="Takaki Y."/>
            <person name="Nishi S."/>
            <person name="Hori S."/>
            <person name="Arai W."/>
            <person name="Tsubouchi T."/>
            <person name="Morono Y."/>
            <person name="Uchiyama I."/>
            <person name="Ito T."/>
            <person name="Fujiyama A."/>
            <person name="Inagaki F."/>
            <person name="Takami H."/>
        </authorList>
    </citation>
    <scope>NUCLEOTIDE SEQUENCE</scope>
    <source>
        <strain evidence="2">Expedition CK06-06</strain>
    </source>
</reference>
<dbReference type="InterPro" id="IPR036052">
    <property type="entry name" value="TrpB-like_PALP_sf"/>
</dbReference>
<dbReference type="AlphaFoldDB" id="X1G7Q9"/>
<dbReference type="Pfam" id="PF00291">
    <property type="entry name" value="PALP"/>
    <property type="match status" value="1"/>
</dbReference>
<dbReference type="InterPro" id="IPR001926">
    <property type="entry name" value="TrpB-like_PALP"/>
</dbReference>
<evidence type="ECO:0000259" key="1">
    <source>
        <dbReference type="Pfam" id="PF00291"/>
    </source>
</evidence>